<keyword evidence="2" id="KW-0808">Transferase</keyword>
<evidence type="ECO:0000313" key="5">
    <source>
        <dbReference type="EMBL" id="CEJ91832.1"/>
    </source>
</evidence>
<dbReference type="PANTHER" id="PTHR10509:SF14">
    <property type="entry name" value="CAFFEOYL-COA O-METHYLTRANSFERASE 3-RELATED"/>
    <property type="match status" value="1"/>
</dbReference>
<dbReference type="Pfam" id="PF01596">
    <property type="entry name" value="Methyltransf_3"/>
    <property type="match status" value="1"/>
</dbReference>
<dbReference type="OrthoDB" id="10251242at2759"/>
<dbReference type="GO" id="GO:0008757">
    <property type="term" value="F:S-adenosylmethionine-dependent methyltransferase activity"/>
    <property type="evidence" value="ECO:0007669"/>
    <property type="project" value="TreeGrafter"/>
</dbReference>
<dbReference type="InterPro" id="IPR050362">
    <property type="entry name" value="Cation-dep_OMT"/>
</dbReference>
<evidence type="ECO:0000256" key="2">
    <source>
        <dbReference type="ARBA" id="ARBA00022679"/>
    </source>
</evidence>
<evidence type="ECO:0000313" key="6">
    <source>
        <dbReference type="Proteomes" id="UP000039046"/>
    </source>
</evidence>
<dbReference type="InterPro" id="IPR002935">
    <property type="entry name" value="SAM_O-MeTrfase"/>
</dbReference>
<evidence type="ECO:0000256" key="4">
    <source>
        <dbReference type="ARBA" id="ARBA00023453"/>
    </source>
</evidence>
<keyword evidence="3" id="KW-0949">S-adenosyl-L-methionine</keyword>
<evidence type="ECO:0000256" key="3">
    <source>
        <dbReference type="ARBA" id="ARBA00022691"/>
    </source>
</evidence>
<dbReference type="Proteomes" id="UP000039046">
    <property type="component" value="Unassembled WGS sequence"/>
</dbReference>
<evidence type="ECO:0008006" key="7">
    <source>
        <dbReference type="Google" id="ProtNLM"/>
    </source>
</evidence>
<dbReference type="InterPro" id="IPR029063">
    <property type="entry name" value="SAM-dependent_MTases_sf"/>
</dbReference>
<dbReference type="AlphaFoldDB" id="A0A0A1TN30"/>
<dbReference type="GO" id="GO:0032259">
    <property type="term" value="P:methylation"/>
    <property type="evidence" value="ECO:0007669"/>
    <property type="project" value="UniProtKB-KW"/>
</dbReference>
<protein>
    <recommendedName>
        <fullName evidence="7">O-methyltransferase family 3</fullName>
    </recommendedName>
</protein>
<dbReference type="GO" id="GO:0008171">
    <property type="term" value="F:O-methyltransferase activity"/>
    <property type="evidence" value="ECO:0007669"/>
    <property type="project" value="InterPro"/>
</dbReference>
<keyword evidence="1" id="KW-0489">Methyltransferase</keyword>
<dbReference type="PANTHER" id="PTHR10509">
    <property type="entry name" value="O-METHYLTRANSFERASE-RELATED"/>
    <property type="match status" value="1"/>
</dbReference>
<organism evidence="5 6">
    <name type="scientific">[Torrubiella] hemipterigena</name>
    <dbReference type="NCBI Taxonomy" id="1531966"/>
    <lineage>
        <taxon>Eukaryota</taxon>
        <taxon>Fungi</taxon>
        <taxon>Dikarya</taxon>
        <taxon>Ascomycota</taxon>
        <taxon>Pezizomycotina</taxon>
        <taxon>Sordariomycetes</taxon>
        <taxon>Hypocreomycetidae</taxon>
        <taxon>Hypocreales</taxon>
        <taxon>Clavicipitaceae</taxon>
        <taxon>Clavicipitaceae incertae sedis</taxon>
        <taxon>'Torrubiella' clade</taxon>
    </lineage>
</organism>
<sequence>MKQASTNALYPNDIVTKSVIEYSASHSTPLPKSVTDLHADTVANHARSEYLTSNNQSQCHAFIAKLMGAKRVLEIGTFVGYSALVWSHAVGPEGKVTTLEFSDEYAAAARDNLAKAGANNVEVVLGNALETLKTLAPTEPYDLIFIDAQKSGYPGYLETILTRSAPDATTRLLRAGGVIVADNVLRRALVADESEHNPWSAAALALDSTKAKSKSRSEYETDRDLESLRQYNDNVIGNARLDAFLMALYDGVSFARLLD</sequence>
<name>A0A0A1TN30_9HYPO</name>
<evidence type="ECO:0000256" key="1">
    <source>
        <dbReference type="ARBA" id="ARBA00022603"/>
    </source>
</evidence>
<dbReference type="SUPFAM" id="SSF53335">
    <property type="entry name" value="S-adenosyl-L-methionine-dependent methyltransferases"/>
    <property type="match status" value="1"/>
</dbReference>
<dbReference type="Gene3D" id="3.40.50.150">
    <property type="entry name" value="Vaccinia Virus protein VP39"/>
    <property type="match status" value="1"/>
</dbReference>
<dbReference type="CDD" id="cd02440">
    <property type="entry name" value="AdoMet_MTases"/>
    <property type="match status" value="1"/>
</dbReference>
<keyword evidence="6" id="KW-1185">Reference proteome</keyword>
<accession>A0A0A1TN30</accession>
<proteinExistence type="inferred from homology"/>
<comment type="similarity">
    <text evidence="4">Belongs to the class I-like SAM-binding methyltransferase superfamily. Cation-dependent O-methyltransferase family.</text>
</comment>
<dbReference type="HOGENOM" id="CLU_067676_1_1_1"/>
<dbReference type="STRING" id="1531966.A0A0A1TN30"/>
<dbReference type="PROSITE" id="PS51682">
    <property type="entry name" value="SAM_OMT_I"/>
    <property type="match status" value="1"/>
</dbReference>
<reference evidence="5 6" key="1">
    <citation type="journal article" date="2015" name="Genome Announc.">
        <title>Draft Genome Sequence and Gene Annotation of the Entomopathogenic Fungus Verticillium hemipterigenum.</title>
        <authorList>
            <person name="Horn F."/>
            <person name="Habel A."/>
            <person name="Scharf D.H."/>
            <person name="Dworschak J."/>
            <person name="Brakhage A.A."/>
            <person name="Guthke R."/>
            <person name="Hertweck C."/>
            <person name="Linde J."/>
        </authorList>
    </citation>
    <scope>NUCLEOTIDE SEQUENCE [LARGE SCALE GENOMIC DNA]</scope>
</reference>
<dbReference type="EMBL" id="CDHN01000004">
    <property type="protein sequence ID" value="CEJ91832.1"/>
    <property type="molecule type" value="Genomic_DNA"/>
</dbReference>
<gene>
    <name evidence="5" type="ORF">VHEMI07519</name>
</gene>